<evidence type="ECO:0000256" key="3">
    <source>
        <dbReference type="ARBA" id="ARBA00022643"/>
    </source>
</evidence>
<dbReference type="OrthoDB" id="9770452at2"/>
<dbReference type="Pfam" id="PF01070">
    <property type="entry name" value="FMN_dh"/>
    <property type="match status" value="1"/>
</dbReference>
<dbReference type="PANTHER" id="PTHR10578:SF107">
    <property type="entry name" value="2-HYDROXYACID OXIDASE 1"/>
    <property type="match status" value="1"/>
</dbReference>
<keyword evidence="4" id="KW-0560">Oxidoreductase</keyword>
<gene>
    <name evidence="6" type="ORF">C3928_14260</name>
</gene>
<dbReference type="AlphaFoldDB" id="A0A2S6EVD2"/>
<dbReference type="RefSeq" id="WP_027229044.1">
    <property type="nucleotide sequence ID" value="NZ_CP017601.1"/>
</dbReference>
<dbReference type="PROSITE" id="PS51349">
    <property type="entry name" value="FMN_HYDROXY_ACID_DH_2"/>
    <property type="match status" value="1"/>
</dbReference>
<dbReference type="GO" id="GO:0016491">
    <property type="term" value="F:oxidoreductase activity"/>
    <property type="evidence" value="ECO:0007669"/>
    <property type="project" value="UniProtKB-KW"/>
</dbReference>
<evidence type="ECO:0000256" key="5">
    <source>
        <dbReference type="ARBA" id="ARBA00024042"/>
    </source>
</evidence>
<evidence type="ECO:0000313" key="7">
    <source>
        <dbReference type="Proteomes" id="UP000239239"/>
    </source>
</evidence>
<keyword evidence="2" id="KW-0285">Flavoprotein</keyword>
<accession>A0A2S6EVD2</accession>
<dbReference type="PANTHER" id="PTHR10578">
    <property type="entry name" value="S -2-HYDROXY-ACID OXIDASE-RELATED"/>
    <property type="match status" value="1"/>
</dbReference>
<evidence type="ECO:0000256" key="4">
    <source>
        <dbReference type="ARBA" id="ARBA00023002"/>
    </source>
</evidence>
<dbReference type="EMBL" id="PQWY01000019">
    <property type="protein sequence ID" value="PPK29135.1"/>
    <property type="molecule type" value="Genomic_DNA"/>
</dbReference>
<dbReference type="Gene3D" id="3.20.20.70">
    <property type="entry name" value="Aldolase class I"/>
    <property type="match status" value="1"/>
</dbReference>
<evidence type="ECO:0000256" key="1">
    <source>
        <dbReference type="ARBA" id="ARBA00001917"/>
    </source>
</evidence>
<dbReference type="InterPro" id="IPR012133">
    <property type="entry name" value="Alpha-hydoxy_acid_DH_FMN"/>
</dbReference>
<reference evidence="6 7" key="1">
    <citation type="submission" date="2018-02" db="EMBL/GenBank/DDBJ databases">
        <title>Draft genome sequences of four Legionella pneumophila clinical strains isolated in Ontario.</title>
        <authorList>
            <person name="Fortuna A."/>
            <person name="Ramnarine R."/>
            <person name="Li A."/>
            <person name="Frantz C."/>
            <person name="Mallo G."/>
        </authorList>
    </citation>
    <scope>NUCLEOTIDE SEQUENCE [LARGE SCALE GENOMIC DNA]</scope>
    <source>
        <strain evidence="6 7">LG61</strain>
    </source>
</reference>
<comment type="caution">
    <text evidence="6">The sequence shown here is derived from an EMBL/GenBank/DDBJ whole genome shotgun (WGS) entry which is preliminary data.</text>
</comment>
<evidence type="ECO:0000313" key="6">
    <source>
        <dbReference type="EMBL" id="PPK29135.1"/>
    </source>
</evidence>
<dbReference type="SUPFAM" id="SSF51395">
    <property type="entry name" value="FMN-linked oxidoreductases"/>
    <property type="match status" value="1"/>
</dbReference>
<dbReference type="CDD" id="cd02809">
    <property type="entry name" value="alpha_hydroxyacid_oxid_FMN"/>
    <property type="match status" value="1"/>
</dbReference>
<name>A0A2S6EVD2_LEGPN</name>
<dbReference type="InterPro" id="IPR000262">
    <property type="entry name" value="FMN-dep_DH"/>
</dbReference>
<proteinExistence type="inferred from homology"/>
<dbReference type="PROSITE" id="PS00557">
    <property type="entry name" value="FMN_HYDROXY_ACID_DH_1"/>
    <property type="match status" value="1"/>
</dbReference>
<comment type="similarity">
    <text evidence="5">Belongs to the FMN-dependent alpha-hydroxy acid dehydrogenase family.</text>
</comment>
<organism evidence="6 7">
    <name type="scientific">Legionella pneumophila</name>
    <dbReference type="NCBI Taxonomy" id="446"/>
    <lineage>
        <taxon>Bacteria</taxon>
        <taxon>Pseudomonadati</taxon>
        <taxon>Pseudomonadota</taxon>
        <taxon>Gammaproteobacteria</taxon>
        <taxon>Legionellales</taxon>
        <taxon>Legionellaceae</taxon>
        <taxon>Legionella</taxon>
    </lineage>
</organism>
<dbReference type="InterPro" id="IPR013785">
    <property type="entry name" value="Aldolase_TIM"/>
</dbReference>
<dbReference type="InterPro" id="IPR008259">
    <property type="entry name" value="FMN_hydac_DH_AS"/>
</dbReference>
<sequence>MAKQKLSTLAHRYLYYRAENGELADSTRKYLRSIKLLPRVMTNLSDVDSTIELFEHKLSIPVFLAPMAFHCLFNQEGEVASAGACAQESIGFCYNYCYASRSIDSLKKHVPEGMKFLHIYPWRERENFLAPIIRQAEESHLFSAILFTADHPHDRVQQFITPYFCQEAHKYKHPEEVGTLPNLSLLGGKEGTCDRSLGWDFVDWLRQQTNLPIIIKGILSPKDAELAVDHGVNGIVVSNHGGRQLDCTVPSLMVLPKIAKIISGKNIKLFVDSGIEYSTDVFKAIALGADAVLIGRPMLKALVQGQTGLSQYIARLKYDFQCDMASMGCSSLKMIGQHCLYQFNSPELVKLSEQTPEQSVFRNKFIIK</sequence>
<dbReference type="InterPro" id="IPR037396">
    <property type="entry name" value="FMN_HAD"/>
</dbReference>
<evidence type="ECO:0000256" key="2">
    <source>
        <dbReference type="ARBA" id="ARBA00022630"/>
    </source>
</evidence>
<comment type="cofactor">
    <cofactor evidence="1">
        <name>FMN</name>
        <dbReference type="ChEBI" id="CHEBI:58210"/>
    </cofactor>
</comment>
<dbReference type="Proteomes" id="UP000239239">
    <property type="component" value="Unassembled WGS sequence"/>
</dbReference>
<dbReference type="PIRSF" id="PIRSF000138">
    <property type="entry name" value="Al-hdrx_acd_dh"/>
    <property type="match status" value="1"/>
</dbReference>
<dbReference type="GO" id="GO:0010181">
    <property type="term" value="F:FMN binding"/>
    <property type="evidence" value="ECO:0007669"/>
    <property type="project" value="InterPro"/>
</dbReference>
<protein>
    <submittedName>
        <fullName evidence="6">Alpha-hydroxy-acid oxidizing enzyme</fullName>
    </submittedName>
</protein>
<keyword evidence="3" id="KW-0288">FMN</keyword>